<name>A0A9D0ZVX4_9FIRM</name>
<protein>
    <submittedName>
        <fullName evidence="5">Low specificity L-threonine aldolase</fullName>
    </submittedName>
</protein>
<evidence type="ECO:0000256" key="1">
    <source>
        <dbReference type="ARBA" id="ARBA00001933"/>
    </source>
</evidence>
<evidence type="ECO:0000256" key="3">
    <source>
        <dbReference type="ARBA" id="ARBA00022898"/>
    </source>
</evidence>
<comment type="cofactor">
    <cofactor evidence="1">
        <name>pyridoxal 5'-phosphate</name>
        <dbReference type="ChEBI" id="CHEBI:597326"/>
    </cofactor>
</comment>
<dbReference type="GO" id="GO:0006520">
    <property type="term" value="P:amino acid metabolic process"/>
    <property type="evidence" value="ECO:0007669"/>
    <property type="project" value="InterPro"/>
</dbReference>
<evidence type="ECO:0000313" key="6">
    <source>
        <dbReference type="Proteomes" id="UP000886886"/>
    </source>
</evidence>
<reference evidence="5" key="2">
    <citation type="journal article" date="2021" name="PeerJ">
        <title>Extensive microbial diversity within the chicken gut microbiome revealed by metagenomics and culture.</title>
        <authorList>
            <person name="Gilroy R."/>
            <person name="Ravi A."/>
            <person name="Getino M."/>
            <person name="Pursley I."/>
            <person name="Horton D.L."/>
            <person name="Alikhan N.F."/>
            <person name="Baker D."/>
            <person name="Gharbi K."/>
            <person name="Hall N."/>
            <person name="Watson M."/>
            <person name="Adriaenssens E.M."/>
            <person name="Foster-Nyarko E."/>
            <person name="Jarju S."/>
            <person name="Secka A."/>
            <person name="Antonio M."/>
            <person name="Oren A."/>
            <person name="Chaudhuri R.R."/>
            <person name="La Ragione R."/>
            <person name="Hildebrand F."/>
            <person name="Pallen M.J."/>
        </authorList>
    </citation>
    <scope>NUCLEOTIDE SEQUENCE</scope>
    <source>
        <strain evidence="5">ChiSjej3B21-11622</strain>
    </source>
</reference>
<dbReference type="InterPro" id="IPR015424">
    <property type="entry name" value="PyrdxlP-dep_Trfase"/>
</dbReference>
<evidence type="ECO:0000313" key="5">
    <source>
        <dbReference type="EMBL" id="HIQ95805.1"/>
    </source>
</evidence>
<dbReference type="Gene3D" id="3.40.640.10">
    <property type="entry name" value="Type I PLP-dependent aspartate aminotransferase-like (Major domain)"/>
    <property type="match status" value="1"/>
</dbReference>
<proteinExistence type="inferred from homology"/>
<dbReference type="PANTHER" id="PTHR48097:SF5">
    <property type="entry name" value="LOW SPECIFICITY L-THREONINE ALDOLASE"/>
    <property type="match status" value="1"/>
</dbReference>
<accession>A0A9D0ZVX4</accession>
<comment type="similarity">
    <text evidence="2">Belongs to the threonine aldolase family.</text>
</comment>
<dbReference type="Gene3D" id="3.90.1150.10">
    <property type="entry name" value="Aspartate Aminotransferase, domain 1"/>
    <property type="match status" value="1"/>
</dbReference>
<dbReference type="InterPro" id="IPR001597">
    <property type="entry name" value="ArAA_b-elim_lyase/Thr_aldolase"/>
</dbReference>
<dbReference type="Pfam" id="PF01212">
    <property type="entry name" value="Beta_elim_lyase"/>
    <property type="match status" value="1"/>
</dbReference>
<dbReference type="Proteomes" id="UP000886886">
    <property type="component" value="Unassembled WGS sequence"/>
</dbReference>
<organism evidence="5 6">
    <name type="scientific">Candidatus Limivivens merdigallinarum</name>
    <dbReference type="NCBI Taxonomy" id="2840859"/>
    <lineage>
        <taxon>Bacteria</taxon>
        <taxon>Bacillati</taxon>
        <taxon>Bacillota</taxon>
        <taxon>Clostridia</taxon>
        <taxon>Lachnospirales</taxon>
        <taxon>Lachnospiraceae</taxon>
        <taxon>Lachnospiraceae incertae sedis</taxon>
        <taxon>Candidatus Limivivens</taxon>
    </lineage>
</organism>
<gene>
    <name evidence="5" type="ORF">IAB26_04510</name>
</gene>
<dbReference type="EMBL" id="DVFT01000066">
    <property type="protein sequence ID" value="HIQ95805.1"/>
    <property type="molecule type" value="Genomic_DNA"/>
</dbReference>
<dbReference type="InterPro" id="IPR015421">
    <property type="entry name" value="PyrdxlP-dep_Trfase_major"/>
</dbReference>
<dbReference type="PANTHER" id="PTHR48097">
    <property type="entry name" value="L-THREONINE ALDOLASE-RELATED"/>
    <property type="match status" value="1"/>
</dbReference>
<comment type="caution">
    <text evidence="5">The sequence shown here is derived from an EMBL/GenBank/DDBJ whole genome shotgun (WGS) entry which is preliminary data.</text>
</comment>
<evidence type="ECO:0000256" key="2">
    <source>
        <dbReference type="ARBA" id="ARBA00006966"/>
    </source>
</evidence>
<keyword evidence="3" id="KW-0663">Pyridoxal phosphate</keyword>
<dbReference type="AlphaFoldDB" id="A0A9D0ZVX4"/>
<dbReference type="SUPFAM" id="SSF53383">
    <property type="entry name" value="PLP-dependent transferases"/>
    <property type="match status" value="1"/>
</dbReference>
<feature type="domain" description="Aromatic amino acid beta-eliminating lyase/threonine aldolase" evidence="4">
    <location>
        <begin position="16"/>
        <end position="291"/>
    </location>
</feature>
<reference evidence="5" key="1">
    <citation type="submission" date="2020-10" db="EMBL/GenBank/DDBJ databases">
        <authorList>
            <person name="Gilroy R."/>
        </authorList>
    </citation>
    <scope>NUCLEOTIDE SEQUENCE</scope>
    <source>
        <strain evidence="5">ChiSjej3B21-11622</strain>
    </source>
</reference>
<sequence length="344" mass="38523">MIFFNCDYNEGAHERILQRLMETNMEQTVGYGEDAYCQKAAELILQECQAPEADVHFLVGGTQANLTVIAAALRPYEGVLTADTGHINCHETGAVEATGHKVLALPGRNGKIRAEQVREAVRSHREDPSFEHIVKPGMVYISNPTEIGTIYHKGSLGKLYEACKECGLYLYIDGARLGYGLAARDNDLDLPFIARHCDVFTIGGTKMGTLFGEAVVITNPELQKDFRYMIKRQGGMLAKGRLLGIQFLAMFEDGLYYRLGEHADEQAMRIKHALIEAGCNFSFSSSTNQQFPVLSDAKLKKLSEIYAFSYWERVDEHYSMVRICTSWATKTEDVDALIRDIQNL</sequence>
<dbReference type="InterPro" id="IPR015422">
    <property type="entry name" value="PyrdxlP-dep_Trfase_small"/>
</dbReference>
<evidence type="ECO:0000259" key="4">
    <source>
        <dbReference type="Pfam" id="PF01212"/>
    </source>
</evidence>
<dbReference type="GO" id="GO:0016829">
    <property type="term" value="F:lyase activity"/>
    <property type="evidence" value="ECO:0007669"/>
    <property type="project" value="InterPro"/>
</dbReference>